<dbReference type="GO" id="GO:0016020">
    <property type="term" value="C:membrane"/>
    <property type="evidence" value="ECO:0007669"/>
    <property type="project" value="UniProtKB-SubCell"/>
</dbReference>
<evidence type="ECO:0000256" key="14">
    <source>
        <dbReference type="SAM" id="SignalP"/>
    </source>
</evidence>
<dbReference type="SMART" id="SM00409">
    <property type="entry name" value="IG"/>
    <property type="match status" value="2"/>
</dbReference>
<keyword evidence="17" id="KW-1185">Reference proteome</keyword>
<evidence type="ECO:0000256" key="6">
    <source>
        <dbReference type="ARBA" id="ARBA00022889"/>
    </source>
</evidence>
<comment type="subcellular location">
    <subcellularLocation>
        <location evidence="1">Membrane</location>
        <topology evidence="1">Single-pass membrane protein</topology>
    </subcellularLocation>
</comment>
<dbReference type="GO" id="GO:0005912">
    <property type="term" value="C:adherens junction"/>
    <property type="evidence" value="ECO:0007669"/>
    <property type="project" value="TreeGrafter"/>
</dbReference>
<dbReference type="GO" id="GO:0007156">
    <property type="term" value="P:homophilic cell adhesion via plasma membrane adhesion molecules"/>
    <property type="evidence" value="ECO:0007669"/>
    <property type="project" value="TreeGrafter"/>
</dbReference>
<dbReference type="InterPro" id="IPR003599">
    <property type="entry name" value="Ig_sub"/>
</dbReference>
<keyword evidence="3 13" id="KW-0812">Transmembrane</keyword>
<evidence type="ECO:0000256" key="11">
    <source>
        <dbReference type="SAM" id="Coils"/>
    </source>
</evidence>
<dbReference type="PANTHER" id="PTHR23277:SF11">
    <property type="entry name" value="NECTIN-4"/>
    <property type="match status" value="1"/>
</dbReference>
<evidence type="ECO:0000256" key="4">
    <source>
        <dbReference type="ARBA" id="ARBA00022729"/>
    </source>
</evidence>
<reference evidence="16" key="3">
    <citation type="submission" date="2025-09" db="UniProtKB">
        <authorList>
            <consortium name="Ensembl"/>
        </authorList>
    </citation>
    <scope>IDENTIFICATION</scope>
</reference>
<feature type="domain" description="Ig-like" evidence="15">
    <location>
        <begin position="26"/>
        <end position="135"/>
    </location>
</feature>
<feature type="region of interest" description="Disordered" evidence="12">
    <location>
        <begin position="447"/>
        <end position="466"/>
    </location>
</feature>
<dbReference type="Ensembl" id="ENSGACT00000023471.2">
    <property type="protein sequence ID" value="ENSGACP00000023425.2"/>
    <property type="gene ID" value="ENSGACG00000017724.2"/>
</dbReference>
<feature type="compositionally biased region" description="Basic and acidic residues" evidence="12">
    <location>
        <begin position="457"/>
        <end position="466"/>
    </location>
</feature>
<evidence type="ECO:0000256" key="13">
    <source>
        <dbReference type="SAM" id="Phobius"/>
    </source>
</evidence>
<feature type="signal peptide" evidence="14">
    <location>
        <begin position="1"/>
        <end position="20"/>
    </location>
</feature>
<feature type="coiled-coil region" evidence="11">
    <location>
        <begin position="356"/>
        <end position="383"/>
    </location>
</feature>
<dbReference type="SUPFAM" id="SSF48726">
    <property type="entry name" value="Immunoglobulin"/>
    <property type="match status" value="3"/>
</dbReference>
<evidence type="ECO:0000313" key="16">
    <source>
        <dbReference type="Ensembl" id="ENSGACP00000023425.2"/>
    </source>
</evidence>
<evidence type="ECO:0000259" key="15">
    <source>
        <dbReference type="PROSITE" id="PS50835"/>
    </source>
</evidence>
<reference evidence="16" key="2">
    <citation type="submission" date="2025-08" db="UniProtKB">
        <authorList>
            <consortium name="Ensembl"/>
        </authorList>
    </citation>
    <scope>IDENTIFICATION</scope>
</reference>
<dbReference type="Pfam" id="PF13927">
    <property type="entry name" value="Ig_3"/>
    <property type="match status" value="1"/>
</dbReference>
<dbReference type="InterPro" id="IPR013106">
    <property type="entry name" value="Ig_V-set"/>
</dbReference>
<feature type="compositionally biased region" description="Acidic residues" evidence="12">
    <location>
        <begin position="532"/>
        <end position="544"/>
    </location>
</feature>
<evidence type="ECO:0000256" key="9">
    <source>
        <dbReference type="ARBA" id="ARBA00023157"/>
    </source>
</evidence>
<sequence>METKGHRLAVLLLLAACAQADFEEPPQPVSSLRSFAEGETRLPCRYRAEGEEKVVQVTWYKELPDGSKDQIITAHFTDGQTEFGRYSGRVRFQSGTPTVDSTLLIPSTEDSDQGSYTCHISTFPNGNFERQMTLTVWVLPISSLDPVLLVEGQSFRVAASCRAVGRPAPRLSWDTDLPGQSQNRSKEGGSVSSYYSLHPLRGMNGKKLDCLVWHPGLQQPRRIPNRLVVQYPPDATISAETRDWVVGLERAELLCGSGGQPKPQSVTWTRRGGALPDGASAIGGKLVFVRALRLNDSGVYECLVRNDVGEGRTEYTLTVKETSRQEVSVNNMLLIIIGASAGALVLVLVLIVLLVNRHHRNKNKKLELELSEKTEEIQSFSRQASFRRLNSVSTDPRLHPEDYAVLRVDSRMKSSQMSLERPASTVSGRWGPPAGVEVDELGRPVVWRVGGDGTRGAGRDGEEVEERRRRVESFLKDSNMSLDSGLPSSLVPLKARQDDGVGPREPHLGHLTEVEDWGPAQPVAEGHGDAGDKDDDEEEEEDDSGSYQLSKALNNHFYSSGGFLRPKPHSNAILLHPRGQII</sequence>
<dbReference type="InterPro" id="IPR007110">
    <property type="entry name" value="Ig-like_dom"/>
</dbReference>
<dbReference type="GeneTree" id="ENSGT00940000157535"/>
<evidence type="ECO:0000256" key="5">
    <source>
        <dbReference type="ARBA" id="ARBA00022737"/>
    </source>
</evidence>
<dbReference type="InterPro" id="IPR051427">
    <property type="entry name" value="Nectin/Nectin-like"/>
</dbReference>
<proteinExistence type="inferred from homology"/>
<feature type="region of interest" description="Disordered" evidence="12">
    <location>
        <begin position="475"/>
        <end position="547"/>
    </location>
</feature>
<feature type="domain" description="Ig-like" evidence="15">
    <location>
        <begin position="233"/>
        <end position="318"/>
    </location>
</feature>
<keyword evidence="9" id="KW-1015">Disulfide bond</keyword>
<feature type="chain" id="PRO_5043354688" evidence="14">
    <location>
        <begin position="21"/>
        <end position="582"/>
    </location>
</feature>
<keyword evidence="10" id="KW-0325">Glycoprotein</keyword>
<evidence type="ECO:0000256" key="12">
    <source>
        <dbReference type="SAM" id="MobiDB-lite"/>
    </source>
</evidence>
<feature type="region of interest" description="Disordered" evidence="12">
    <location>
        <begin position="416"/>
        <end position="435"/>
    </location>
</feature>
<keyword evidence="8 13" id="KW-0472">Membrane</keyword>
<dbReference type="InterPro" id="IPR013162">
    <property type="entry name" value="CD80_C2-set"/>
</dbReference>
<dbReference type="InParanoid" id="G3Q0N0"/>
<dbReference type="GO" id="GO:0007157">
    <property type="term" value="P:heterophilic cell-cell adhesion via plasma membrane cell adhesion molecules"/>
    <property type="evidence" value="ECO:0007669"/>
    <property type="project" value="TreeGrafter"/>
</dbReference>
<dbReference type="OMA" id="MFYESNG"/>
<protein>
    <submittedName>
        <fullName evidence="16">Nectin cell adhesion molecule 4b</fullName>
    </submittedName>
</protein>
<feature type="compositionally biased region" description="Basic and acidic residues" evidence="12">
    <location>
        <begin position="495"/>
        <end position="513"/>
    </location>
</feature>
<keyword evidence="11" id="KW-0175">Coiled coil</keyword>
<evidence type="ECO:0000256" key="10">
    <source>
        <dbReference type="ARBA" id="ARBA00023180"/>
    </source>
</evidence>
<keyword evidence="4 14" id="KW-0732">Signal</keyword>
<dbReference type="Proteomes" id="UP000007635">
    <property type="component" value="Chromosome III"/>
</dbReference>
<dbReference type="STRING" id="69293.ENSGACP00000023425"/>
<name>G3Q0N0_GASAC</name>
<evidence type="ECO:0000256" key="2">
    <source>
        <dbReference type="ARBA" id="ARBA00007810"/>
    </source>
</evidence>
<evidence type="ECO:0000256" key="1">
    <source>
        <dbReference type="ARBA" id="ARBA00004167"/>
    </source>
</evidence>
<feature type="region of interest" description="Disordered" evidence="12">
    <location>
        <begin position="170"/>
        <end position="190"/>
    </location>
</feature>
<dbReference type="SMART" id="SM00408">
    <property type="entry name" value="IGc2"/>
    <property type="match status" value="2"/>
</dbReference>
<keyword evidence="6" id="KW-0130">Cell adhesion</keyword>
<dbReference type="GeneID" id="120815595"/>
<dbReference type="AlphaFoldDB" id="G3Q0N0"/>
<dbReference type="InterPro" id="IPR003598">
    <property type="entry name" value="Ig_sub2"/>
</dbReference>
<dbReference type="InterPro" id="IPR036179">
    <property type="entry name" value="Ig-like_dom_sf"/>
</dbReference>
<evidence type="ECO:0000313" key="17">
    <source>
        <dbReference type="Proteomes" id="UP000007635"/>
    </source>
</evidence>
<feature type="transmembrane region" description="Helical" evidence="13">
    <location>
        <begin position="332"/>
        <end position="355"/>
    </location>
</feature>
<evidence type="ECO:0000256" key="8">
    <source>
        <dbReference type="ARBA" id="ARBA00023136"/>
    </source>
</evidence>
<dbReference type="Pfam" id="PF07686">
    <property type="entry name" value="V-set"/>
    <property type="match status" value="1"/>
</dbReference>
<accession>G3Q0N0</accession>
<reference evidence="16 17" key="1">
    <citation type="journal article" date="2021" name="G3 (Bethesda)">
        <title>Improved contiguity of the threespine stickleback genome using long-read sequencing.</title>
        <authorList>
            <person name="Nath S."/>
            <person name="Shaw D.E."/>
            <person name="White M.A."/>
        </authorList>
    </citation>
    <scope>NUCLEOTIDE SEQUENCE [LARGE SCALE GENOMIC DNA]</scope>
    <source>
        <strain evidence="16 17">Lake Benthic</strain>
    </source>
</reference>
<dbReference type="PROSITE" id="PS50835">
    <property type="entry name" value="IG_LIKE"/>
    <property type="match status" value="3"/>
</dbReference>
<feature type="domain" description="Ig-like" evidence="15">
    <location>
        <begin position="140"/>
        <end position="224"/>
    </location>
</feature>
<dbReference type="RefSeq" id="XP_040026321.1">
    <property type="nucleotide sequence ID" value="XM_040170387.1"/>
</dbReference>
<evidence type="ECO:0000256" key="3">
    <source>
        <dbReference type="ARBA" id="ARBA00022692"/>
    </source>
</evidence>
<evidence type="ECO:0000256" key="7">
    <source>
        <dbReference type="ARBA" id="ARBA00022989"/>
    </source>
</evidence>
<dbReference type="Bgee" id="ENSGACG00000017724">
    <property type="expression patterns" value="Expressed in pharyngeal gill and 3 other cell types or tissues"/>
</dbReference>
<comment type="similarity">
    <text evidence="2">Belongs to the nectin family.</text>
</comment>
<dbReference type="InterPro" id="IPR013783">
    <property type="entry name" value="Ig-like_fold"/>
</dbReference>
<dbReference type="PANTHER" id="PTHR23277">
    <property type="entry name" value="NECTIN-RELATED"/>
    <property type="match status" value="1"/>
</dbReference>
<dbReference type="Gene3D" id="2.60.40.10">
    <property type="entry name" value="Immunoglobulins"/>
    <property type="match status" value="3"/>
</dbReference>
<keyword evidence="7 13" id="KW-1133">Transmembrane helix</keyword>
<dbReference type="eggNOG" id="ENOG502R9I0">
    <property type="taxonomic scope" value="Eukaryota"/>
</dbReference>
<dbReference type="Pfam" id="PF08205">
    <property type="entry name" value="C2-set_2"/>
    <property type="match status" value="1"/>
</dbReference>
<keyword evidence="5" id="KW-0677">Repeat</keyword>
<organism evidence="16 17">
    <name type="scientific">Gasterosteus aculeatus aculeatus</name>
    <name type="common">three-spined stickleback</name>
    <dbReference type="NCBI Taxonomy" id="481459"/>
    <lineage>
        <taxon>Eukaryota</taxon>
        <taxon>Metazoa</taxon>
        <taxon>Chordata</taxon>
        <taxon>Craniata</taxon>
        <taxon>Vertebrata</taxon>
        <taxon>Euteleostomi</taxon>
        <taxon>Actinopterygii</taxon>
        <taxon>Neopterygii</taxon>
        <taxon>Teleostei</taxon>
        <taxon>Neoteleostei</taxon>
        <taxon>Acanthomorphata</taxon>
        <taxon>Eupercaria</taxon>
        <taxon>Perciformes</taxon>
        <taxon>Cottioidei</taxon>
        <taxon>Gasterosteales</taxon>
        <taxon>Gasterosteidae</taxon>
        <taxon>Gasterosteus</taxon>
    </lineage>
</organism>
<dbReference type="CTD" id="794920"/>